<dbReference type="EMBL" id="JBHTJO010000001">
    <property type="protein sequence ID" value="MFD0986226.1"/>
    <property type="molecule type" value="Genomic_DNA"/>
</dbReference>
<evidence type="ECO:0000313" key="1">
    <source>
        <dbReference type="EMBL" id="MFD0986226.1"/>
    </source>
</evidence>
<comment type="caution">
    <text evidence="1">The sequence shown here is derived from an EMBL/GenBank/DDBJ whole genome shotgun (WGS) entry which is preliminary data.</text>
</comment>
<dbReference type="RefSeq" id="WP_379085949.1">
    <property type="nucleotide sequence ID" value="NZ_JBHTJO010000001.1"/>
</dbReference>
<organism evidence="1 2">
    <name type="scientific">Methyloligella solikamskensis</name>
    <dbReference type="NCBI Taxonomy" id="1177756"/>
    <lineage>
        <taxon>Bacteria</taxon>
        <taxon>Pseudomonadati</taxon>
        <taxon>Pseudomonadota</taxon>
        <taxon>Alphaproteobacteria</taxon>
        <taxon>Hyphomicrobiales</taxon>
        <taxon>Hyphomicrobiaceae</taxon>
        <taxon>Methyloligella</taxon>
    </lineage>
</organism>
<evidence type="ECO:0000313" key="2">
    <source>
        <dbReference type="Proteomes" id="UP001597102"/>
    </source>
</evidence>
<proteinExistence type="predicted"/>
<gene>
    <name evidence="1" type="ORF">ACFQ2F_03865</name>
</gene>
<keyword evidence="2" id="KW-1185">Reference proteome</keyword>
<sequence length="299" mass="32748">MKVRANPKGTAKYASRIYWLAWAIALCLVLALPAQRALAGGTSAPGFTSGIPIYAIFPKGMYYLNQTLSNEREVGEVDNRSNANVFFFYYQSDIEIANGPLSFVVAPTVFDVTTTAGYHNTGLYNTYFATQISWEIADGLYVGGRLGGYIPQEDDIAYNYGTIEPRFGATYLKGGWQATANFMFGFPTGGSDADIAPNYFVTDLSVTKAFGKWSVGPVAHASADLESPYPGYEEQSQFALGGACWLRFRGRKLTTEADPGYHRRELWGQGDRRLDQSVGQTLVRKFGVPVDLVHGDAAL</sequence>
<protein>
    <recommendedName>
        <fullName evidence="3">Transporter</fullName>
    </recommendedName>
</protein>
<accession>A0ABW3J8Z5</accession>
<dbReference type="Proteomes" id="UP001597102">
    <property type="component" value="Unassembled WGS sequence"/>
</dbReference>
<name>A0ABW3J8Z5_9HYPH</name>
<evidence type="ECO:0008006" key="3">
    <source>
        <dbReference type="Google" id="ProtNLM"/>
    </source>
</evidence>
<reference evidence="2" key="1">
    <citation type="journal article" date="2019" name="Int. J. Syst. Evol. Microbiol.">
        <title>The Global Catalogue of Microorganisms (GCM) 10K type strain sequencing project: providing services to taxonomists for standard genome sequencing and annotation.</title>
        <authorList>
            <consortium name="The Broad Institute Genomics Platform"/>
            <consortium name="The Broad Institute Genome Sequencing Center for Infectious Disease"/>
            <person name="Wu L."/>
            <person name="Ma J."/>
        </authorList>
    </citation>
    <scope>NUCLEOTIDE SEQUENCE [LARGE SCALE GENOMIC DNA]</scope>
    <source>
        <strain evidence="2">CCUG 61697</strain>
    </source>
</reference>